<evidence type="ECO:0000313" key="1">
    <source>
        <dbReference type="EMBL" id="PPS13300.1"/>
    </source>
</evidence>
<protein>
    <submittedName>
        <fullName evidence="1">Uncharacterized protein</fullName>
    </submittedName>
</protein>
<dbReference type="Proteomes" id="UP000239757">
    <property type="component" value="Unassembled WGS sequence"/>
</dbReference>
<dbReference type="AlphaFoldDB" id="A0A2P5YCI1"/>
<dbReference type="EMBL" id="KZ663367">
    <property type="protein sequence ID" value="PPS13300.1"/>
    <property type="molecule type" value="Genomic_DNA"/>
</dbReference>
<name>A0A2P5YCI1_GOSBA</name>
<sequence length="189" mass="21570">MTQNTRGKGKVLSHSKKRKATWTSSFSSSTDYHRYITFNHQSHEERYQYLKDRAVALVHNLLAVTLWEQFFAIVESSYAELTFECFSTFFLLTVLSSADDPRAISFRLGGITQHFSIAGFGVALDLYSDDFLAMTKLSSLPQHIHHSASLYWLKIAEVVIPYNLSQSKAWCFPPVVRYIHTILAHTLTG</sequence>
<gene>
    <name evidence="1" type="ORF">GOBAR_AA07349</name>
</gene>
<reference evidence="1 2" key="1">
    <citation type="submission" date="2015-01" db="EMBL/GenBank/DDBJ databases">
        <title>Genome of allotetraploid Gossypium barbadense reveals genomic plasticity and fiber elongation in cotton evolution.</title>
        <authorList>
            <person name="Chen X."/>
            <person name="Liu X."/>
            <person name="Zhao B."/>
            <person name="Zheng H."/>
            <person name="Hu Y."/>
            <person name="Lu G."/>
            <person name="Yang C."/>
            <person name="Chen J."/>
            <person name="Shan C."/>
            <person name="Zhang L."/>
            <person name="Zhou Y."/>
            <person name="Wang L."/>
            <person name="Guo W."/>
            <person name="Bai Y."/>
            <person name="Ruan J."/>
            <person name="Shangguan X."/>
            <person name="Mao Y."/>
            <person name="Jiang J."/>
            <person name="Zhu Y."/>
            <person name="Lei J."/>
            <person name="Kang H."/>
            <person name="Chen S."/>
            <person name="He X."/>
            <person name="Wang R."/>
            <person name="Wang Y."/>
            <person name="Chen J."/>
            <person name="Wang L."/>
            <person name="Yu S."/>
            <person name="Wang B."/>
            <person name="Wei J."/>
            <person name="Song S."/>
            <person name="Lu X."/>
            <person name="Gao Z."/>
            <person name="Gu W."/>
            <person name="Deng X."/>
            <person name="Ma D."/>
            <person name="Wang S."/>
            <person name="Liang W."/>
            <person name="Fang L."/>
            <person name="Cai C."/>
            <person name="Zhu X."/>
            <person name="Zhou B."/>
            <person name="Zhang Y."/>
            <person name="Chen Z."/>
            <person name="Xu S."/>
            <person name="Zhu R."/>
            <person name="Wang S."/>
            <person name="Zhang T."/>
            <person name="Zhao G."/>
        </authorList>
    </citation>
    <scope>NUCLEOTIDE SEQUENCE [LARGE SCALE GENOMIC DNA]</scope>
    <source>
        <strain evidence="2">cv. Xinhai21</strain>
        <tissue evidence="1">Leaf</tissue>
    </source>
</reference>
<dbReference type="OrthoDB" id="1685790at2759"/>
<accession>A0A2P5YCI1</accession>
<organism evidence="1 2">
    <name type="scientific">Gossypium barbadense</name>
    <name type="common">Sea Island cotton</name>
    <name type="synonym">Hibiscus barbadensis</name>
    <dbReference type="NCBI Taxonomy" id="3634"/>
    <lineage>
        <taxon>Eukaryota</taxon>
        <taxon>Viridiplantae</taxon>
        <taxon>Streptophyta</taxon>
        <taxon>Embryophyta</taxon>
        <taxon>Tracheophyta</taxon>
        <taxon>Spermatophyta</taxon>
        <taxon>Magnoliopsida</taxon>
        <taxon>eudicotyledons</taxon>
        <taxon>Gunneridae</taxon>
        <taxon>Pentapetalae</taxon>
        <taxon>rosids</taxon>
        <taxon>malvids</taxon>
        <taxon>Malvales</taxon>
        <taxon>Malvaceae</taxon>
        <taxon>Malvoideae</taxon>
        <taxon>Gossypium</taxon>
    </lineage>
</organism>
<proteinExistence type="predicted"/>
<evidence type="ECO:0000313" key="2">
    <source>
        <dbReference type="Proteomes" id="UP000239757"/>
    </source>
</evidence>